<gene>
    <name evidence="1" type="ORF">S12H4_24543</name>
</gene>
<dbReference type="EMBL" id="BARW01013353">
    <property type="protein sequence ID" value="GAI78990.1"/>
    <property type="molecule type" value="Genomic_DNA"/>
</dbReference>
<feature type="non-terminal residue" evidence="1">
    <location>
        <position position="1"/>
    </location>
</feature>
<dbReference type="Gene3D" id="3.40.630.10">
    <property type="entry name" value="Zn peptidases"/>
    <property type="match status" value="1"/>
</dbReference>
<evidence type="ECO:0008006" key="2">
    <source>
        <dbReference type="Google" id="ProtNLM"/>
    </source>
</evidence>
<accession>X1SUJ5</accession>
<name>X1SUJ5_9ZZZZ</name>
<dbReference type="Pfam" id="PF01546">
    <property type="entry name" value="Peptidase_M20"/>
    <property type="match status" value="1"/>
</dbReference>
<dbReference type="SUPFAM" id="SSF53187">
    <property type="entry name" value="Zn-dependent exopeptidases"/>
    <property type="match status" value="1"/>
</dbReference>
<sequence length="43" mass="4873">ANLLFKLRSNLKGKVVLVFQPAEEAGTGAKRLIDRLYKKIIFI</sequence>
<dbReference type="GO" id="GO:0016787">
    <property type="term" value="F:hydrolase activity"/>
    <property type="evidence" value="ECO:0007669"/>
    <property type="project" value="InterPro"/>
</dbReference>
<evidence type="ECO:0000313" key="1">
    <source>
        <dbReference type="EMBL" id="GAI78990.1"/>
    </source>
</evidence>
<protein>
    <recommendedName>
        <fullName evidence="2">Peptidase M28 domain-containing protein</fullName>
    </recommendedName>
</protein>
<proteinExistence type="predicted"/>
<comment type="caution">
    <text evidence="1">The sequence shown here is derived from an EMBL/GenBank/DDBJ whole genome shotgun (WGS) entry which is preliminary data.</text>
</comment>
<dbReference type="InterPro" id="IPR002933">
    <property type="entry name" value="Peptidase_M20"/>
</dbReference>
<organism evidence="1">
    <name type="scientific">marine sediment metagenome</name>
    <dbReference type="NCBI Taxonomy" id="412755"/>
    <lineage>
        <taxon>unclassified sequences</taxon>
        <taxon>metagenomes</taxon>
        <taxon>ecological metagenomes</taxon>
    </lineage>
</organism>
<dbReference type="AlphaFoldDB" id="X1SUJ5"/>
<reference evidence="1" key="1">
    <citation type="journal article" date="2014" name="Front. Microbiol.">
        <title>High frequency of phylogenetically diverse reductive dehalogenase-homologous genes in deep subseafloor sedimentary metagenomes.</title>
        <authorList>
            <person name="Kawai M."/>
            <person name="Futagami T."/>
            <person name="Toyoda A."/>
            <person name="Takaki Y."/>
            <person name="Nishi S."/>
            <person name="Hori S."/>
            <person name="Arai W."/>
            <person name="Tsubouchi T."/>
            <person name="Morono Y."/>
            <person name="Uchiyama I."/>
            <person name="Ito T."/>
            <person name="Fujiyama A."/>
            <person name="Inagaki F."/>
            <person name="Takami H."/>
        </authorList>
    </citation>
    <scope>NUCLEOTIDE SEQUENCE</scope>
    <source>
        <strain evidence="1">Expedition CK06-06</strain>
    </source>
</reference>